<dbReference type="AlphaFoldDB" id="W9RPB0"/>
<organism evidence="1 2">
    <name type="scientific">Morus notabilis</name>
    <dbReference type="NCBI Taxonomy" id="981085"/>
    <lineage>
        <taxon>Eukaryota</taxon>
        <taxon>Viridiplantae</taxon>
        <taxon>Streptophyta</taxon>
        <taxon>Embryophyta</taxon>
        <taxon>Tracheophyta</taxon>
        <taxon>Spermatophyta</taxon>
        <taxon>Magnoliopsida</taxon>
        <taxon>eudicotyledons</taxon>
        <taxon>Gunneridae</taxon>
        <taxon>Pentapetalae</taxon>
        <taxon>rosids</taxon>
        <taxon>fabids</taxon>
        <taxon>Rosales</taxon>
        <taxon>Moraceae</taxon>
        <taxon>Moreae</taxon>
        <taxon>Morus</taxon>
    </lineage>
</organism>
<sequence>MKKESLHKASERATKDTKILVNKEIIETDKVDDLVSLRTQIEIATRHKQKPPPDAANMADVGSDLFSVAVYLQNT</sequence>
<keyword evidence="2" id="KW-1185">Reference proteome</keyword>
<dbReference type="Proteomes" id="UP000030645">
    <property type="component" value="Unassembled WGS sequence"/>
</dbReference>
<gene>
    <name evidence="1" type="ORF">L484_001556</name>
</gene>
<protein>
    <submittedName>
        <fullName evidence="1">Uncharacterized protein</fullName>
    </submittedName>
</protein>
<dbReference type="EMBL" id="KE345333">
    <property type="protein sequence ID" value="EXC01594.1"/>
    <property type="molecule type" value="Genomic_DNA"/>
</dbReference>
<reference evidence="2" key="1">
    <citation type="submission" date="2013-01" db="EMBL/GenBank/DDBJ databases">
        <title>Draft Genome Sequence of a Mulberry Tree, Morus notabilis C.K. Schneid.</title>
        <authorList>
            <person name="He N."/>
            <person name="Zhao S."/>
        </authorList>
    </citation>
    <scope>NUCLEOTIDE SEQUENCE</scope>
</reference>
<accession>W9RPB0</accession>
<name>W9RPB0_9ROSA</name>
<proteinExistence type="predicted"/>
<evidence type="ECO:0000313" key="2">
    <source>
        <dbReference type="Proteomes" id="UP000030645"/>
    </source>
</evidence>
<evidence type="ECO:0000313" key="1">
    <source>
        <dbReference type="EMBL" id="EXC01594.1"/>
    </source>
</evidence>